<keyword evidence="4" id="KW-0808">Transferase</keyword>
<evidence type="ECO:0000256" key="1">
    <source>
        <dbReference type="ARBA" id="ARBA00005369"/>
    </source>
</evidence>
<reference evidence="4 5" key="1">
    <citation type="submission" date="2019-07" db="EMBL/GenBank/DDBJ databases">
        <title>Full genome sequence of Devosia sp. Gsoil 520.</title>
        <authorList>
            <person name="Im W.-T."/>
        </authorList>
    </citation>
    <scope>NUCLEOTIDE SEQUENCE [LARGE SCALE GENOMIC DNA]</scope>
    <source>
        <strain evidence="4 5">Gsoil 520</strain>
    </source>
</reference>
<protein>
    <recommendedName>
        <fullName evidence="2">Protein-L-isoaspartate O-methyltransferase</fullName>
    </recommendedName>
    <alternativeName>
        <fullName evidence="3">Protein L-isoaspartyl methyltransferase</fullName>
    </alternativeName>
</protein>
<dbReference type="Proteomes" id="UP000315364">
    <property type="component" value="Chromosome"/>
</dbReference>
<dbReference type="KEGG" id="dea:FPZ08_04415"/>
<dbReference type="PANTHER" id="PTHR11579">
    <property type="entry name" value="PROTEIN-L-ISOASPARTATE O-METHYLTRANSFERASE"/>
    <property type="match status" value="1"/>
</dbReference>
<dbReference type="InterPro" id="IPR000682">
    <property type="entry name" value="PCMT"/>
</dbReference>
<dbReference type="Gene3D" id="3.40.50.150">
    <property type="entry name" value="Vaccinia Virus protein VP39"/>
    <property type="match status" value="1"/>
</dbReference>
<evidence type="ECO:0000313" key="4">
    <source>
        <dbReference type="EMBL" id="QDZ10051.1"/>
    </source>
</evidence>
<evidence type="ECO:0000256" key="2">
    <source>
        <dbReference type="ARBA" id="ARBA00013346"/>
    </source>
</evidence>
<dbReference type="InterPro" id="IPR029063">
    <property type="entry name" value="SAM-dependent_MTases_sf"/>
</dbReference>
<dbReference type="OrthoDB" id="9798496at2"/>
<dbReference type="AlphaFoldDB" id="A0A5B8LPN9"/>
<dbReference type="GO" id="GO:0005737">
    <property type="term" value="C:cytoplasm"/>
    <property type="evidence" value="ECO:0007669"/>
    <property type="project" value="TreeGrafter"/>
</dbReference>
<dbReference type="CDD" id="cd02440">
    <property type="entry name" value="AdoMet_MTases"/>
    <property type="match status" value="1"/>
</dbReference>
<evidence type="ECO:0000313" key="5">
    <source>
        <dbReference type="Proteomes" id="UP000315364"/>
    </source>
</evidence>
<evidence type="ECO:0000256" key="3">
    <source>
        <dbReference type="ARBA" id="ARBA00030757"/>
    </source>
</evidence>
<dbReference type="GO" id="GO:0032259">
    <property type="term" value="P:methylation"/>
    <property type="evidence" value="ECO:0007669"/>
    <property type="project" value="UniProtKB-KW"/>
</dbReference>
<dbReference type="RefSeq" id="WP_146288856.1">
    <property type="nucleotide sequence ID" value="NZ_CP042304.1"/>
</dbReference>
<name>A0A5B8LPN9_9HYPH</name>
<organism evidence="4 5">
    <name type="scientific">Devosia ginsengisoli</name>
    <dbReference type="NCBI Taxonomy" id="400770"/>
    <lineage>
        <taxon>Bacteria</taxon>
        <taxon>Pseudomonadati</taxon>
        <taxon>Pseudomonadota</taxon>
        <taxon>Alphaproteobacteria</taxon>
        <taxon>Hyphomicrobiales</taxon>
        <taxon>Devosiaceae</taxon>
        <taxon>Devosia</taxon>
    </lineage>
</organism>
<keyword evidence="5" id="KW-1185">Reference proteome</keyword>
<gene>
    <name evidence="4" type="ORF">FPZ08_04415</name>
</gene>
<proteinExistence type="inferred from homology"/>
<dbReference type="PANTHER" id="PTHR11579:SF18">
    <property type="entry name" value="PROTEIN-L-ISOASPARTATE O-METHYLTRANSFERASE"/>
    <property type="match status" value="1"/>
</dbReference>
<comment type="similarity">
    <text evidence="1">Belongs to the methyltransferase superfamily. L-isoaspartyl/D-aspartyl protein methyltransferase family.</text>
</comment>
<dbReference type="EMBL" id="CP042304">
    <property type="protein sequence ID" value="QDZ10051.1"/>
    <property type="molecule type" value="Genomic_DNA"/>
</dbReference>
<dbReference type="SUPFAM" id="SSF53335">
    <property type="entry name" value="S-adenosyl-L-methionine-dependent methyltransferases"/>
    <property type="match status" value="1"/>
</dbReference>
<sequence length="214" mass="22433">MVDFERARAQMVENQLRSGGVTNAPILARMRAIKRENFVAPERRDLAYIDDIQWLGDRFMAAPVTLGKLLKLAEISPTDTVLDIGAATGYSTAIIAGLAAAVTGLEPDAGLAATASANLAALGLDNASVIAGGIERLGKARFDVIMVQGALDSVPDAFTAALADGGRLVALIRTGAVSVAHVFVRSGGQVTARAEFNAVLPPLFAPQRDEEFVF</sequence>
<keyword evidence="4" id="KW-0489">Methyltransferase</keyword>
<dbReference type="GO" id="GO:0004719">
    <property type="term" value="F:protein-L-isoaspartate (D-aspartate) O-methyltransferase activity"/>
    <property type="evidence" value="ECO:0007669"/>
    <property type="project" value="InterPro"/>
</dbReference>
<dbReference type="Pfam" id="PF01135">
    <property type="entry name" value="PCMT"/>
    <property type="match status" value="1"/>
</dbReference>
<accession>A0A5B8LPN9</accession>